<evidence type="ECO:0000256" key="1">
    <source>
        <dbReference type="SAM" id="Phobius"/>
    </source>
</evidence>
<dbReference type="EMBL" id="BARS01014808">
    <property type="protein sequence ID" value="GAF97038.1"/>
    <property type="molecule type" value="Genomic_DNA"/>
</dbReference>
<accession>X0TU00</accession>
<keyword evidence="1" id="KW-1133">Transmembrane helix</keyword>
<name>X0TU00_9ZZZZ</name>
<comment type="caution">
    <text evidence="2">The sequence shown here is derived from an EMBL/GenBank/DDBJ whole genome shotgun (WGS) entry which is preliminary data.</text>
</comment>
<evidence type="ECO:0000313" key="2">
    <source>
        <dbReference type="EMBL" id="GAF97038.1"/>
    </source>
</evidence>
<protein>
    <submittedName>
        <fullName evidence="2">Uncharacterized protein</fullName>
    </submittedName>
</protein>
<sequence length="157" mass="18305">MKNRGILEEVKWCVKFVAYRSRVNAVRGQSMRIVVFIALFVIALGVTVAFVIEANRTITTLDCERLWFKVETNNTDSAIGSAFIYTEDDIFLEQIMLLNTMEWQGSSLEYEERSSIRVYIDLWHIDEIIPERKYVIGRGEEQYIGEEITITMVSYWG</sequence>
<feature type="transmembrane region" description="Helical" evidence="1">
    <location>
        <begin position="30"/>
        <end position="52"/>
    </location>
</feature>
<reference evidence="2" key="1">
    <citation type="journal article" date="2014" name="Front. Microbiol.">
        <title>High frequency of phylogenetically diverse reductive dehalogenase-homologous genes in deep subseafloor sedimentary metagenomes.</title>
        <authorList>
            <person name="Kawai M."/>
            <person name="Futagami T."/>
            <person name="Toyoda A."/>
            <person name="Takaki Y."/>
            <person name="Nishi S."/>
            <person name="Hori S."/>
            <person name="Arai W."/>
            <person name="Tsubouchi T."/>
            <person name="Morono Y."/>
            <person name="Uchiyama I."/>
            <person name="Ito T."/>
            <person name="Fujiyama A."/>
            <person name="Inagaki F."/>
            <person name="Takami H."/>
        </authorList>
    </citation>
    <scope>NUCLEOTIDE SEQUENCE</scope>
    <source>
        <strain evidence="2">Expedition CK06-06</strain>
    </source>
</reference>
<keyword evidence="1" id="KW-0472">Membrane</keyword>
<gene>
    <name evidence="2" type="ORF">S01H1_24616</name>
</gene>
<keyword evidence="1" id="KW-0812">Transmembrane</keyword>
<feature type="non-terminal residue" evidence="2">
    <location>
        <position position="157"/>
    </location>
</feature>
<organism evidence="2">
    <name type="scientific">marine sediment metagenome</name>
    <dbReference type="NCBI Taxonomy" id="412755"/>
    <lineage>
        <taxon>unclassified sequences</taxon>
        <taxon>metagenomes</taxon>
        <taxon>ecological metagenomes</taxon>
    </lineage>
</organism>
<proteinExistence type="predicted"/>
<dbReference type="AlphaFoldDB" id="X0TU00"/>